<keyword evidence="1" id="KW-0479">Metal-binding</keyword>
<dbReference type="GO" id="GO:0008270">
    <property type="term" value="F:zinc ion binding"/>
    <property type="evidence" value="ECO:0007669"/>
    <property type="project" value="InterPro"/>
</dbReference>
<keyword evidence="2" id="KW-0862">Zinc</keyword>
<dbReference type="PROSITE" id="PS50048">
    <property type="entry name" value="ZN2_CY6_FUNGAL_2"/>
    <property type="match status" value="1"/>
</dbReference>
<evidence type="ECO:0000256" key="2">
    <source>
        <dbReference type="ARBA" id="ARBA00022833"/>
    </source>
</evidence>
<evidence type="ECO:0000256" key="1">
    <source>
        <dbReference type="ARBA" id="ARBA00022723"/>
    </source>
</evidence>
<dbReference type="Proteomes" id="UP001302676">
    <property type="component" value="Unassembled WGS sequence"/>
</dbReference>
<dbReference type="GO" id="GO:0001228">
    <property type="term" value="F:DNA-binding transcription activator activity, RNA polymerase II-specific"/>
    <property type="evidence" value="ECO:0007669"/>
    <property type="project" value="TreeGrafter"/>
</dbReference>
<feature type="domain" description="Zn(2)-C6 fungal-type" evidence="8">
    <location>
        <begin position="28"/>
        <end position="59"/>
    </location>
</feature>
<evidence type="ECO:0000256" key="7">
    <source>
        <dbReference type="SAM" id="MobiDB-lite"/>
    </source>
</evidence>
<dbReference type="GeneID" id="87821077"/>
<dbReference type="InterPro" id="IPR007219">
    <property type="entry name" value="XnlR_reg_dom"/>
</dbReference>
<gene>
    <name evidence="9" type="ORF">C8A04DRAFT_39103</name>
</gene>
<dbReference type="SMART" id="SM00066">
    <property type="entry name" value="GAL4"/>
    <property type="match status" value="1"/>
</dbReference>
<keyword evidence="3" id="KW-0805">Transcription regulation</keyword>
<dbReference type="PANTHER" id="PTHR31944:SF131">
    <property type="entry name" value="HEME-RESPONSIVE ZINC FINGER TRANSCRIPTION FACTOR HAP1"/>
    <property type="match status" value="1"/>
</dbReference>
<evidence type="ECO:0000313" key="10">
    <source>
        <dbReference type="Proteomes" id="UP001302676"/>
    </source>
</evidence>
<dbReference type="AlphaFoldDB" id="A0AAN6UZT4"/>
<dbReference type="Pfam" id="PF00172">
    <property type="entry name" value="Zn_clus"/>
    <property type="match status" value="1"/>
</dbReference>
<reference evidence="9" key="1">
    <citation type="journal article" date="2023" name="Mol. Phylogenet. Evol.">
        <title>Genome-scale phylogeny and comparative genomics of the fungal order Sordariales.</title>
        <authorList>
            <person name="Hensen N."/>
            <person name="Bonometti L."/>
            <person name="Westerberg I."/>
            <person name="Brannstrom I.O."/>
            <person name="Guillou S."/>
            <person name="Cros-Aarteil S."/>
            <person name="Calhoun S."/>
            <person name="Haridas S."/>
            <person name="Kuo A."/>
            <person name="Mondo S."/>
            <person name="Pangilinan J."/>
            <person name="Riley R."/>
            <person name="LaButti K."/>
            <person name="Andreopoulos B."/>
            <person name="Lipzen A."/>
            <person name="Chen C."/>
            <person name="Yan M."/>
            <person name="Daum C."/>
            <person name="Ng V."/>
            <person name="Clum A."/>
            <person name="Steindorff A."/>
            <person name="Ohm R.A."/>
            <person name="Martin F."/>
            <person name="Silar P."/>
            <person name="Natvig D.O."/>
            <person name="Lalanne C."/>
            <person name="Gautier V."/>
            <person name="Ament-Velasquez S.L."/>
            <person name="Kruys A."/>
            <person name="Hutchinson M.I."/>
            <person name="Powell A.J."/>
            <person name="Barry K."/>
            <person name="Miller A.N."/>
            <person name="Grigoriev I.V."/>
            <person name="Debuchy R."/>
            <person name="Gladieux P."/>
            <person name="Hiltunen Thoren M."/>
            <person name="Johannesson H."/>
        </authorList>
    </citation>
    <scope>NUCLEOTIDE SEQUENCE</scope>
    <source>
        <strain evidence="9">CBS 141.50</strain>
    </source>
</reference>
<sequence>MQAQRPVSPERTAEKPTRPHRRNRAALSCEPCRLRKLKCNRQHPCQNCTARDEQPSCKFRGHGKDGAGAANEVPAAGGGLRQRIDNLETLVKKLIKERQPVSTYAEVTVYTPESPTPEPDSAVSTQDVPGVGKTVLDGGHSVYLSGNEWHVVLEEIKDLKKAWTQEEDESQSDHSITPALSYTVDGSSLLFNQVKPMERMEILSALPLRPEVDQLLSYFFSPAFPIHLPPILHEPTFMREYNEHWENPSRTSFMWLGLLFSILGITMLAYQQHGEAQRYKGISEPLFQVYRVRTSQCLLNGDIAKCLPYTVETLRFNATAELNRKDDNRRGLWIMSAVVVRAAINMGYHRDPSRIPGLSALQAEYRRRLWFSVKSMDDMASFLGGFPRMTAAVASDTAEPRNLHDWELSVDTAPAPPSRPLTEPTAATYLIVKGRLFRALGRVADFNSAPTLGSCEALRSVDTALRDARRGLDHMAAGAADMSYFGMLGMYHSGVCTLHRRFMALAARGDASFAFARERCVASALALLEMQQTLEPKFHAYWQTRQMMTLGAMVLFLELELRRKASPSDADAGASPDSSVLLQALEQSCDRWAQAVAACEEAGGVYRLLVSMMAGFHVAAPLETRFELSSPGLGGSNGFFSLETDFSGVDFDLVCHSALGMSRSLS</sequence>
<evidence type="ECO:0000313" key="9">
    <source>
        <dbReference type="EMBL" id="KAK4141495.1"/>
    </source>
</evidence>
<name>A0AAN6UZT4_9PEZI</name>
<dbReference type="CDD" id="cd00067">
    <property type="entry name" value="GAL4"/>
    <property type="match status" value="1"/>
</dbReference>
<keyword evidence="5" id="KW-0804">Transcription</keyword>
<evidence type="ECO:0000259" key="8">
    <source>
        <dbReference type="PROSITE" id="PS50048"/>
    </source>
</evidence>
<dbReference type="EMBL" id="MU853611">
    <property type="protein sequence ID" value="KAK4141495.1"/>
    <property type="molecule type" value="Genomic_DNA"/>
</dbReference>
<dbReference type="Gene3D" id="4.10.240.10">
    <property type="entry name" value="Zn(2)-C6 fungal-type DNA-binding domain"/>
    <property type="match status" value="1"/>
</dbReference>
<keyword evidence="10" id="KW-1185">Reference proteome</keyword>
<evidence type="ECO:0000256" key="6">
    <source>
        <dbReference type="ARBA" id="ARBA00023242"/>
    </source>
</evidence>
<reference evidence="9" key="2">
    <citation type="submission" date="2023-05" db="EMBL/GenBank/DDBJ databases">
        <authorList>
            <consortium name="Lawrence Berkeley National Laboratory"/>
            <person name="Steindorff A."/>
            <person name="Hensen N."/>
            <person name="Bonometti L."/>
            <person name="Westerberg I."/>
            <person name="Brannstrom I.O."/>
            <person name="Guillou S."/>
            <person name="Cros-Aarteil S."/>
            <person name="Calhoun S."/>
            <person name="Haridas S."/>
            <person name="Kuo A."/>
            <person name="Mondo S."/>
            <person name="Pangilinan J."/>
            <person name="Riley R."/>
            <person name="Labutti K."/>
            <person name="Andreopoulos B."/>
            <person name="Lipzen A."/>
            <person name="Chen C."/>
            <person name="Yanf M."/>
            <person name="Daum C."/>
            <person name="Ng V."/>
            <person name="Clum A."/>
            <person name="Ohm R."/>
            <person name="Martin F."/>
            <person name="Silar P."/>
            <person name="Natvig D."/>
            <person name="Lalanne C."/>
            <person name="Gautier V."/>
            <person name="Ament-Velasquez S.L."/>
            <person name="Kruys A."/>
            <person name="Hutchinson M.I."/>
            <person name="Powell A.J."/>
            <person name="Barry K."/>
            <person name="Miller A.N."/>
            <person name="Grigoriev I.V."/>
            <person name="Debuchy R."/>
            <person name="Gladieux P."/>
            <person name="Thoren M.H."/>
            <person name="Johannesson H."/>
        </authorList>
    </citation>
    <scope>NUCLEOTIDE SEQUENCE</scope>
    <source>
        <strain evidence="9">CBS 141.50</strain>
    </source>
</reference>
<protein>
    <recommendedName>
        <fullName evidence="8">Zn(2)-C6 fungal-type domain-containing protein</fullName>
    </recommendedName>
</protein>
<accession>A0AAN6UZT4</accession>
<dbReference type="SMART" id="SM00906">
    <property type="entry name" value="Fungal_trans"/>
    <property type="match status" value="1"/>
</dbReference>
<feature type="region of interest" description="Disordered" evidence="7">
    <location>
        <begin position="1"/>
        <end position="25"/>
    </location>
</feature>
<dbReference type="CDD" id="cd12148">
    <property type="entry name" value="fungal_TF_MHR"/>
    <property type="match status" value="1"/>
</dbReference>
<organism evidence="9 10">
    <name type="scientific">Dichotomopilus funicola</name>
    <dbReference type="NCBI Taxonomy" id="1934379"/>
    <lineage>
        <taxon>Eukaryota</taxon>
        <taxon>Fungi</taxon>
        <taxon>Dikarya</taxon>
        <taxon>Ascomycota</taxon>
        <taxon>Pezizomycotina</taxon>
        <taxon>Sordariomycetes</taxon>
        <taxon>Sordariomycetidae</taxon>
        <taxon>Sordariales</taxon>
        <taxon>Chaetomiaceae</taxon>
        <taxon>Dichotomopilus</taxon>
    </lineage>
</organism>
<dbReference type="SUPFAM" id="SSF57701">
    <property type="entry name" value="Zn2/Cys6 DNA-binding domain"/>
    <property type="match status" value="1"/>
</dbReference>
<dbReference type="InterPro" id="IPR036864">
    <property type="entry name" value="Zn2-C6_fun-type_DNA-bd_sf"/>
</dbReference>
<evidence type="ECO:0000256" key="4">
    <source>
        <dbReference type="ARBA" id="ARBA00023125"/>
    </source>
</evidence>
<dbReference type="InterPro" id="IPR001138">
    <property type="entry name" value="Zn2Cys6_DnaBD"/>
</dbReference>
<dbReference type="PANTHER" id="PTHR31944">
    <property type="entry name" value="HEME-RESPONSIVE ZINC FINGER TRANSCRIPTION FACTOR HAP1"/>
    <property type="match status" value="1"/>
</dbReference>
<dbReference type="GO" id="GO:0005634">
    <property type="term" value="C:nucleus"/>
    <property type="evidence" value="ECO:0007669"/>
    <property type="project" value="TreeGrafter"/>
</dbReference>
<keyword evidence="6" id="KW-0539">Nucleus</keyword>
<dbReference type="PROSITE" id="PS00463">
    <property type="entry name" value="ZN2_CY6_FUNGAL_1"/>
    <property type="match status" value="1"/>
</dbReference>
<evidence type="ECO:0000256" key="5">
    <source>
        <dbReference type="ARBA" id="ARBA00023163"/>
    </source>
</evidence>
<dbReference type="Pfam" id="PF04082">
    <property type="entry name" value="Fungal_trans"/>
    <property type="match status" value="1"/>
</dbReference>
<proteinExistence type="predicted"/>
<dbReference type="GO" id="GO:0006351">
    <property type="term" value="P:DNA-templated transcription"/>
    <property type="evidence" value="ECO:0007669"/>
    <property type="project" value="InterPro"/>
</dbReference>
<dbReference type="RefSeq" id="XP_062634866.1">
    <property type="nucleotide sequence ID" value="XM_062784464.1"/>
</dbReference>
<dbReference type="InterPro" id="IPR051430">
    <property type="entry name" value="Fungal_TF_Env_Response"/>
</dbReference>
<comment type="caution">
    <text evidence="9">The sequence shown here is derived from an EMBL/GenBank/DDBJ whole genome shotgun (WGS) entry which is preliminary data.</text>
</comment>
<dbReference type="GO" id="GO:0000978">
    <property type="term" value="F:RNA polymerase II cis-regulatory region sequence-specific DNA binding"/>
    <property type="evidence" value="ECO:0007669"/>
    <property type="project" value="TreeGrafter"/>
</dbReference>
<evidence type="ECO:0000256" key="3">
    <source>
        <dbReference type="ARBA" id="ARBA00023015"/>
    </source>
</evidence>
<keyword evidence="4" id="KW-0238">DNA-binding</keyword>